<dbReference type="GO" id="GO:0042149">
    <property type="term" value="P:cellular response to glucose starvation"/>
    <property type="evidence" value="ECO:0007669"/>
    <property type="project" value="TreeGrafter"/>
</dbReference>
<feature type="compositionally biased region" description="Acidic residues" evidence="1">
    <location>
        <begin position="467"/>
        <end position="494"/>
    </location>
</feature>
<feature type="compositionally biased region" description="Low complexity" evidence="1">
    <location>
        <begin position="868"/>
        <end position="883"/>
    </location>
</feature>
<dbReference type="Proteomes" id="UP000030161">
    <property type="component" value="Unassembled WGS sequence"/>
</dbReference>
<feature type="region of interest" description="Disordered" evidence="1">
    <location>
        <begin position="45"/>
        <end position="151"/>
    </location>
</feature>
<dbReference type="InterPro" id="IPR013860">
    <property type="entry name" value="AreA_GATA"/>
</dbReference>
<feature type="compositionally biased region" description="Low complexity" evidence="1">
    <location>
        <begin position="789"/>
        <end position="808"/>
    </location>
</feature>
<evidence type="ECO:0000313" key="4">
    <source>
        <dbReference type="Proteomes" id="UP000030161"/>
    </source>
</evidence>
<feature type="region of interest" description="Disordered" evidence="1">
    <location>
        <begin position="681"/>
        <end position="773"/>
    </location>
</feature>
<dbReference type="InterPro" id="IPR052292">
    <property type="entry name" value="Glucose_repression_reg"/>
</dbReference>
<dbReference type="EMBL" id="AJIX01000010">
    <property type="protein sequence ID" value="KGR15990.1"/>
    <property type="molecule type" value="Genomic_DNA"/>
</dbReference>
<feature type="compositionally biased region" description="Polar residues" evidence="1">
    <location>
        <begin position="740"/>
        <end position="764"/>
    </location>
</feature>
<feature type="domain" description="Nitrogen regulatory protein areA GATA-like" evidence="2">
    <location>
        <begin position="176"/>
        <end position="203"/>
    </location>
</feature>
<dbReference type="AlphaFoldDB" id="A0AB34PZN0"/>
<feature type="compositionally biased region" description="Polar residues" evidence="1">
    <location>
        <begin position="968"/>
        <end position="981"/>
    </location>
</feature>
<feature type="compositionally biased region" description="Acidic residues" evidence="1">
    <location>
        <begin position="719"/>
        <end position="732"/>
    </location>
</feature>
<feature type="compositionally biased region" description="Low complexity" evidence="1">
    <location>
        <begin position="56"/>
        <end position="77"/>
    </location>
</feature>
<feature type="region of interest" description="Disordered" evidence="1">
    <location>
        <begin position="1"/>
        <end position="31"/>
    </location>
</feature>
<feature type="compositionally biased region" description="Polar residues" evidence="1">
    <location>
        <begin position="82"/>
        <end position="96"/>
    </location>
</feature>
<evidence type="ECO:0000256" key="1">
    <source>
        <dbReference type="SAM" id="MobiDB-lite"/>
    </source>
</evidence>
<feature type="region of interest" description="Disordered" evidence="1">
    <location>
        <begin position="785"/>
        <end position="1016"/>
    </location>
</feature>
<reference evidence="3 4" key="1">
    <citation type="submission" date="2013-12" db="EMBL/GenBank/DDBJ databases">
        <title>The Genome Sequence of Candida albicans P78048.</title>
        <authorList>
            <consortium name="The Broad Institute Genome Sequencing Platform"/>
            <consortium name="The Broad Institute Genome Sequencing Center for Infectious Disease"/>
            <person name="Cuomo C."/>
            <person name="Bennett R."/>
            <person name="Hirakawa M."/>
            <person name="Noverr M."/>
            <person name="Mitchell A."/>
            <person name="Young S.K."/>
            <person name="Zeng Q."/>
            <person name="Gargeya S."/>
            <person name="Fitzgerald M."/>
            <person name="Abouelleil A."/>
            <person name="Alvarado L."/>
            <person name="Berlin A.M."/>
            <person name="Chapman S.B."/>
            <person name="Dewar J."/>
            <person name="Goldberg J."/>
            <person name="Griggs A."/>
            <person name="Gujja S."/>
            <person name="Hansen M."/>
            <person name="Howarth C."/>
            <person name="Imamovic A."/>
            <person name="Larimer J."/>
            <person name="McCowan C."/>
            <person name="Murphy C."/>
            <person name="Pearson M."/>
            <person name="Priest M."/>
            <person name="Roberts A."/>
            <person name="Saif S."/>
            <person name="Shea T."/>
            <person name="Sykes S."/>
            <person name="Wortman J."/>
            <person name="Nusbaum C."/>
            <person name="Birren B."/>
        </authorList>
    </citation>
    <scope>NUCLEOTIDE SEQUENCE [LARGE SCALE GENOMIC DNA]</scope>
    <source>
        <strain evidence="3 4">P78048</strain>
    </source>
</reference>
<dbReference type="GO" id="GO:0007039">
    <property type="term" value="P:protein catabolic process in the vacuole"/>
    <property type="evidence" value="ECO:0007669"/>
    <property type="project" value="TreeGrafter"/>
</dbReference>
<feature type="region of interest" description="Disordered" evidence="1">
    <location>
        <begin position="425"/>
        <end position="499"/>
    </location>
</feature>
<dbReference type="PANTHER" id="PTHR28051">
    <property type="entry name" value="PROTEIN MTL1-RELATED"/>
    <property type="match status" value="1"/>
</dbReference>
<feature type="compositionally biased region" description="Acidic residues" evidence="1">
    <location>
        <begin position="434"/>
        <end position="450"/>
    </location>
</feature>
<dbReference type="PANTHER" id="PTHR28051:SF1">
    <property type="entry name" value="PROTEIN MTL1-RELATED"/>
    <property type="match status" value="1"/>
</dbReference>
<feature type="compositionally biased region" description="Low complexity" evidence="1">
    <location>
        <begin position="829"/>
        <end position="838"/>
    </location>
</feature>
<feature type="region of interest" description="Disordered" evidence="1">
    <location>
        <begin position="303"/>
        <end position="331"/>
    </location>
</feature>
<dbReference type="Pfam" id="PF08550">
    <property type="entry name" value="GATA_AreA"/>
    <property type="match status" value="1"/>
</dbReference>
<accession>A0AB34PZN0</accession>
<feature type="compositionally biased region" description="Basic and acidic residues" evidence="1">
    <location>
        <begin position="308"/>
        <end position="326"/>
    </location>
</feature>
<feature type="compositionally biased region" description="Polar residues" evidence="1">
    <location>
        <begin position="681"/>
        <end position="695"/>
    </location>
</feature>
<feature type="compositionally biased region" description="Low complexity" evidence="1">
    <location>
        <begin position="514"/>
        <end position="527"/>
    </location>
</feature>
<comment type="caution">
    <text evidence="3">The sequence shown here is derived from an EMBL/GenBank/DDBJ whole genome shotgun (WGS) entry which is preliminary data.</text>
</comment>
<dbReference type="GO" id="GO:0005773">
    <property type="term" value="C:vacuole"/>
    <property type="evidence" value="ECO:0007669"/>
    <property type="project" value="GOC"/>
</dbReference>
<evidence type="ECO:0000313" key="3">
    <source>
        <dbReference type="EMBL" id="KGR15990.1"/>
    </source>
</evidence>
<name>A0AB34PZN0_CANAX</name>
<protein>
    <recommendedName>
        <fullName evidence="2">Nitrogen regulatory protein areA GATA-like domain-containing protein</fullName>
    </recommendedName>
</protein>
<evidence type="ECO:0000259" key="2">
    <source>
        <dbReference type="Pfam" id="PF08550"/>
    </source>
</evidence>
<feature type="compositionally biased region" description="Polar residues" evidence="1">
    <location>
        <begin position="103"/>
        <end position="117"/>
    </location>
</feature>
<organism evidence="3 4">
    <name type="scientific">Candida albicans P78048</name>
    <dbReference type="NCBI Taxonomy" id="1094989"/>
    <lineage>
        <taxon>Eukaryota</taxon>
        <taxon>Fungi</taxon>
        <taxon>Dikarya</taxon>
        <taxon>Ascomycota</taxon>
        <taxon>Saccharomycotina</taxon>
        <taxon>Pichiomycetes</taxon>
        <taxon>Debaryomycetaceae</taxon>
        <taxon>Candida/Lodderomyces clade</taxon>
        <taxon>Candida</taxon>
    </lineage>
</organism>
<feature type="compositionally biased region" description="Acidic residues" evidence="1">
    <location>
        <begin position="926"/>
        <end position="938"/>
    </location>
</feature>
<feature type="compositionally biased region" description="Low complexity" evidence="1">
    <location>
        <begin position="900"/>
        <end position="919"/>
    </location>
</feature>
<feature type="compositionally biased region" description="Basic and acidic residues" evidence="1">
    <location>
        <begin position="982"/>
        <end position="1001"/>
    </location>
</feature>
<feature type="region of interest" description="Disordered" evidence="1">
    <location>
        <begin position="381"/>
        <end position="404"/>
    </location>
</feature>
<feature type="compositionally biased region" description="Low complexity" evidence="1">
    <location>
        <begin position="119"/>
        <end position="137"/>
    </location>
</feature>
<gene>
    <name evidence="3" type="ORF">MG3_01583</name>
</gene>
<sequence>MSLSGEVFSGGATTSQHIEAQDDDHFENTTFKLKRTRSMGLLDEFIPDKLKEQDGNNSEANSSTTAASTTSSRNLAAMAAMASQTNSSYVNETPSSQHHETIESISNNSDGDVTHSSDVAPSSTSPVNSPSPTSSPALDLKSPELLPHDDTDLAVEPSRHVDYLSHQWDVSDIWKSWRYVISKRKDVANAARLENASWRTWAQRRSNLKTISPEVVNWSKDSDVTWLYGPILKDDDHVNNENHDSDAIETTATSSVAGDISIAKKCSSKNGPKPILKKRTMEQSMISHSNLLKLQLATQIHQKKREQKLKQQEELKRQHQLNHPDEYFDPEALSNKLNSQYKNTAPTHNTSVAKLQSLLKTPNSSSSASLKDLMKDEAVVVPSSEQISHDQNQEDGNVSGDVESKGERHIHFNDEVMQCIAIDVYSDDEQRYDSDEEDYDSDDDDDDYYDQYEPSNDSLAQSHLYEGDDESIEEADEEVEDDEDGSEDEEDDEGGFFLNVKSNSNAPIILGQHSSASTSTPVAPSLSRHTDITDDTASISTTNSKSYKTIQLLPSTSINYGSDESSDEANPYTSSLSHNVNNDISRGYDYYYDYNTVYTCNPNNSVYASYQSPDVVDVPENLDMGSNFDYEFIENNDSIPVVDTTFENNSTINNMPISYSSPSSPLSVAISGGGKNSGVTVNSPNFPIVNVNSNPQQQQQQQQAKPKLKTKASPFQLSDSEDDSNSDSDDDGISGLSIGTRRSSQALAESVFQSSLTSSTQETAPQHFPDTKEIEPVAEHVSSINPRYSSTSISKQPTSSSSLSQSFFGGAGGLSSTDKELSKSFLGGSTSASTSTSTSHDEKTTTTDSSSTGFFQVPNRDYTPSPDNNTLTRTLSNTSKKSSPLPPQTTSENAFRGDGQQSQSQSQSQSQLPSQQQSQPRRGLLFDEEDSEDSEDEGMVIGGKREEKKLHGQGYNALSQVAGRNGIHSPSPQFGNASAHLQDQDQGHENEHEHEHEENHKNLVGQARGLAKHFFG</sequence>
<proteinExistence type="predicted"/>
<feature type="region of interest" description="Disordered" evidence="1">
    <location>
        <begin position="511"/>
        <end position="539"/>
    </location>
</feature>